<comment type="caution">
    <text evidence="3">The sequence shown here is derived from an EMBL/GenBank/DDBJ whole genome shotgun (WGS) entry which is preliminary data.</text>
</comment>
<dbReference type="PANTHER" id="PTHR10039:SF10">
    <property type="entry name" value="NACHT DOMAIN-CONTAINING PROTEIN"/>
    <property type="match status" value="1"/>
</dbReference>
<dbReference type="Pfam" id="PF24883">
    <property type="entry name" value="NPHP3_N"/>
    <property type="match status" value="1"/>
</dbReference>
<sequence>MLYDREIASWLGREKMRRQHQLHIDFQLIRADNACDFLRADASFIEWYSAAGCQQLAIVGEMGSGKSVSMAFLVDELHRRNQLQLPQPKICYHYCQNGASGEAAHILCVLILSLLEQLPGLKRVFFEWYKRILASGLPEPAENFETLKAWLQSTLETLDRPLIFAIDGLDECEGQSRGQLLASLKEISGKNPSLKLLVSTRPEEVILKQLEGMSKIVMESNAERDRLIAEKTVETRLPDLTDEVKALVIDALSGSAQGSAIWTRMTVELIAKRRITAPDPMRAFLDKMQQPRELWELYANVYLRYTGNDSENQILATTALQVLAVARRPLSMLELGWAAALGAADETTHTVNDLSKLVDYKRVMSLIHPFVARVDFADSTKRQVKLIHQSVKEFVVGSPILHASLRADLSGSASRSTAAVQQQCTERLEAGLLAICIRYLLLDEIGNTTLFSEERSYLQELPQDVDLFTDNLVPTEVDLHCSWDDWELDMVHFDPTERGFGEFFIYASCHWLEHLGAVSAESLLPSLADMEILCRAGSMRLHNWIAQNCRPGCAIQPRFEFDSSLYDPLSITCLYGSDAMVQRVLGESDLAGPGDAFLPNPVMKAVDQTLQWADVGRLKLLWESKSGQQQIRELEFFWLVLRQWSKSPSQRQRAGWDGVFALLDDVYDKMVEGQWGRKLISKAIVVGCLPVVVHLFEAAQSRPPLMTELLDIPQGQNGLIGSAVLANHVDILEYLLGQQGMEAHVRHRNAREENVLHLASRFCNPAVFVKLVPLLLDCMHQRDMQGETVLDRVVGSGAASGDQCEAASILLAAMKPVFSEQQLEALGAAELCRLMDSEGTS</sequence>
<dbReference type="InterPro" id="IPR027417">
    <property type="entry name" value="P-loop_NTPase"/>
</dbReference>
<dbReference type="SUPFAM" id="SSF48403">
    <property type="entry name" value="Ankyrin repeat"/>
    <property type="match status" value="1"/>
</dbReference>
<feature type="domain" description="Nephrocystin 3-like N-terminal" evidence="2">
    <location>
        <begin position="34"/>
        <end position="201"/>
    </location>
</feature>
<dbReference type="Gene3D" id="1.25.40.20">
    <property type="entry name" value="Ankyrin repeat-containing domain"/>
    <property type="match status" value="1"/>
</dbReference>
<gene>
    <name evidence="3" type="ORF">B0T18DRAFT_212769</name>
</gene>
<proteinExistence type="predicted"/>
<dbReference type="PANTHER" id="PTHR10039">
    <property type="entry name" value="AMELOGENIN"/>
    <property type="match status" value="1"/>
</dbReference>
<evidence type="ECO:0000256" key="1">
    <source>
        <dbReference type="ARBA" id="ARBA00022737"/>
    </source>
</evidence>
<reference evidence="3" key="1">
    <citation type="submission" date="2023-06" db="EMBL/GenBank/DDBJ databases">
        <title>Genome-scale phylogeny and comparative genomics of the fungal order Sordariales.</title>
        <authorList>
            <consortium name="Lawrence Berkeley National Laboratory"/>
            <person name="Hensen N."/>
            <person name="Bonometti L."/>
            <person name="Westerberg I."/>
            <person name="Brannstrom I.O."/>
            <person name="Guillou S."/>
            <person name="Cros-Aarteil S."/>
            <person name="Calhoun S."/>
            <person name="Haridas S."/>
            <person name="Kuo A."/>
            <person name="Mondo S."/>
            <person name="Pangilinan J."/>
            <person name="Riley R."/>
            <person name="LaButti K."/>
            <person name="Andreopoulos B."/>
            <person name="Lipzen A."/>
            <person name="Chen C."/>
            <person name="Yanf M."/>
            <person name="Daum C."/>
            <person name="Ng V."/>
            <person name="Clum A."/>
            <person name="Steindorff A."/>
            <person name="Ohm R."/>
            <person name="Martin F."/>
            <person name="Silar P."/>
            <person name="Natvig D."/>
            <person name="Lalanne C."/>
            <person name="Gautier V."/>
            <person name="Ament-velasquez S.L."/>
            <person name="Kruys A."/>
            <person name="Hutchinson M.I."/>
            <person name="Powell A.J."/>
            <person name="Barry K."/>
            <person name="Miller A.N."/>
            <person name="Grigoriev I.V."/>
            <person name="Debuchy R."/>
            <person name="Gladieux P."/>
            <person name="Thoren M.H."/>
            <person name="Johannesson H."/>
        </authorList>
    </citation>
    <scope>NUCLEOTIDE SEQUENCE</scope>
    <source>
        <strain evidence="3">SMH3187-1</strain>
    </source>
</reference>
<name>A0AA40JZG7_9PEZI</name>
<dbReference type="InterPro" id="IPR036770">
    <property type="entry name" value="Ankyrin_rpt-contain_sf"/>
</dbReference>
<organism evidence="3 4">
    <name type="scientific">Schizothecium vesticola</name>
    <dbReference type="NCBI Taxonomy" id="314040"/>
    <lineage>
        <taxon>Eukaryota</taxon>
        <taxon>Fungi</taxon>
        <taxon>Dikarya</taxon>
        <taxon>Ascomycota</taxon>
        <taxon>Pezizomycotina</taxon>
        <taxon>Sordariomycetes</taxon>
        <taxon>Sordariomycetidae</taxon>
        <taxon>Sordariales</taxon>
        <taxon>Schizotheciaceae</taxon>
        <taxon>Schizothecium</taxon>
    </lineage>
</organism>
<dbReference type="Gene3D" id="3.40.50.300">
    <property type="entry name" value="P-loop containing nucleotide triphosphate hydrolases"/>
    <property type="match status" value="1"/>
</dbReference>
<evidence type="ECO:0000313" key="3">
    <source>
        <dbReference type="EMBL" id="KAK0740596.1"/>
    </source>
</evidence>
<evidence type="ECO:0000313" key="4">
    <source>
        <dbReference type="Proteomes" id="UP001172155"/>
    </source>
</evidence>
<dbReference type="EMBL" id="JAUKUD010000006">
    <property type="protein sequence ID" value="KAK0740596.1"/>
    <property type="molecule type" value="Genomic_DNA"/>
</dbReference>
<keyword evidence="1" id="KW-0677">Repeat</keyword>
<dbReference type="Proteomes" id="UP001172155">
    <property type="component" value="Unassembled WGS sequence"/>
</dbReference>
<dbReference type="InterPro" id="IPR056884">
    <property type="entry name" value="NPHP3-like_N"/>
</dbReference>
<evidence type="ECO:0000259" key="2">
    <source>
        <dbReference type="Pfam" id="PF24883"/>
    </source>
</evidence>
<dbReference type="SUPFAM" id="SSF52540">
    <property type="entry name" value="P-loop containing nucleoside triphosphate hydrolases"/>
    <property type="match status" value="1"/>
</dbReference>
<accession>A0AA40JZG7</accession>
<protein>
    <recommendedName>
        <fullName evidence="2">Nephrocystin 3-like N-terminal domain-containing protein</fullName>
    </recommendedName>
</protein>
<keyword evidence="4" id="KW-1185">Reference proteome</keyword>
<dbReference type="AlphaFoldDB" id="A0AA40JZG7"/>